<accession>A0AAD3M703</accession>
<dbReference type="Proteomes" id="UP001279410">
    <property type="component" value="Unassembled WGS sequence"/>
</dbReference>
<evidence type="ECO:0000313" key="2">
    <source>
        <dbReference type="Proteomes" id="UP001279410"/>
    </source>
</evidence>
<gene>
    <name evidence="1" type="ORF">AKAME5_000258400</name>
</gene>
<sequence length="118" mass="12648">MTSPSVVKTAVIHVSQVTETHNKACTPAWLSSSVDRGLILVSQPFTTGLINGGHQVHLSLSTLEDFPEGCLLSFFLLCTHQEQQFCDDYGDANMNSSTADPLAFQAIFSFLAKEGGAA</sequence>
<organism evidence="1 2">
    <name type="scientific">Lates japonicus</name>
    <name type="common">Japanese lates</name>
    <dbReference type="NCBI Taxonomy" id="270547"/>
    <lineage>
        <taxon>Eukaryota</taxon>
        <taxon>Metazoa</taxon>
        <taxon>Chordata</taxon>
        <taxon>Craniata</taxon>
        <taxon>Vertebrata</taxon>
        <taxon>Euteleostomi</taxon>
        <taxon>Actinopterygii</taxon>
        <taxon>Neopterygii</taxon>
        <taxon>Teleostei</taxon>
        <taxon>Neoteleostei</taxon>
        <taxon>Acanthomorphata</taxon>
        <taxon>Carangaria</taxon>
        <taxon>Carangaria incertae sedis</taxon>
        <taxon>Centropomidae</taxon>
        <taxon>Lates</taxon>
    </lineage>
</organism>
<proteinExistence type="predicted"/>
<name>A0AAD3M703_LATJO</name>
<dbReference type="EMBL" id="BRZM01000006">
    <property type="protein sequence ID" value="GLD48639.1"/>
    <property type="molecule type" value="Genomic_DNA"/>
</dbReference>
<evidence type="ECO:0000313" key="1">
    <source>
        <dbReference type="EMBL" id="GLD48639.1"/>
    </source>
</evidence>
<protein>
    <submittedName>
        <fullName evidence="1">Potassium voltage-gated channel subfamily G member 4-like protein</fullName>
    </submittedName>
</protein>
<dbReference type="AlphaFoldDB" id="A0AAD3M703"/>
<reference evidence="1" key="1">
    <citation type="submission" date="2022-08" db="EMBL/GenBank/DDBJ databases">
        <title>Genome sequencing of akame (Lates japonicus).</title>
        <authorList>
            <person name="Hashiguchi Y."/>
            <person name="Takahashi H."/>
        </authorList>
    </citation>
    <scope>NUCLEOTIDE SEQUENCE</scope>
    <source>
        <strain evidence="1">Kochi</strain>
    </source>
</reference>
<keyword evidence="2" id="KW-1185">Reference proteome</keyword>
<comment type="caution">
    <text evidence="1">The sequence shown here is derived from an EMBL/GenBank/DDBJ whole genome shotgun (WGS) entry which is preliminary data.</text>
</comment>